<protein>
    <submittedName>
        <fullName evidence="1">Uncharacterized protein</fullName>
    </submittedName>
</protein>
<proteinExistence type="predicted"/>
<dbReference type="AlphaFoldDB" id="A0AAP8KL83"/>
<dbReference type="EMBL" id="NMVR01000163">
    <property type="protein sequence ID" value="PJG36511.1"/>
    <property type="molecule type" value="Genomic_DNA"/>
</dbReference>
<name>A0AAP8KL83_9ENTR</name>
<organism evidence="1 2">
    <name type="scientific">Enterobacter hormaechei</name>
    <dbReference type="NCBI Taxonomy" id="158836"/>
    <lineage>
        <taxon>Bacteria</taxon>
        <taxon>Pseudomonadati</taxon>
        <taxon>Pseudomonadota</taxon>
        <taxon>Gammaproteobacteria</taxon>
        <taxon>Enterobacterales</taxon>
        <taxon>Enterobacteriaceae</taxon>
        <taxon>Enterobacter</taxon>
        <taxon>Enterobacter cloacae complex</taxon>
    </lineage>
</organism>
<dbReference type="Proteomes" id="UP000231328">
    <property type="component" value="Unassembled WGS sequence"/>
</dbReference>
<evidence type="ECO:0000313" key="2">
    <source>
        <dbReference type="Proteomes" id="UP000231328"/>
    </source>
</evidence>
<gene>
    <name evidence="1" type="ORF">CGZ54_27970</name>
</gene>
<sequence>MPYMWKHPITDRMRHRHMCRQAFKWMCGENKFWLVRAMENQPDERILAQMTITDSDWQPEEWYKKRHDPGENDVIRCVYIGIENLVNATCPDMEDYYAMTGNKPLLELNSIGPCTQCTVHKLEGVHCIWWIVRRDHFPVPIIQIVDVFNLYNFASGTVLCIQHAAHPWGDWMFDVQYESCRMYRWWMTRNDWSGPNKWSGAHSICQPHCCRSDDSRVSKRMATVTKEVVEMSHMDLKRSAYCNRTQLEEYDAFYTRWKFVPWMYPAPLPCEVQDFVTRRTFDYPDPTAC</sequence>
<evidence type="ECO:0000313" key="1">
    <source>
        <dbReference type="EMBL" id="PJG36511.1"/>
    </source>
</evidence>
<reference evidence="1 2" key="1">
    <citation type="submission" date="2017-07" db="EMBL/GenBank/DDBJ databases">
        <title>Draft genome sequence of Enterobacter cloacae ST128, a clinical strain coproducing KPC-2 and NDM-1 carbapenemases.</title>
        <authorList>
            <person name="Li X."/>
        </authorList>
    </citation>
    <scope>NUCLEOTIDE SEQUENCE [LARGE SCALE GENOMIC DNA]</scope>
    <source>
        <strain evidence="1 2">HBY</strain>
    </source>
</reference>
<accession>A0AAP8KL83</accession>
<comment type="caution">
    <text evidence="1">The sequence shown here is derived from an EMBL/GenBank/DDBJ whole genome shotgun (WGS) entry which is preliminary data.</text>
</comment>
<feature type="non-terminal residue" evidence="1">
    <location>
        <position position="289"/>
    </location>
</feature>